<dbReference type="GO" id="GO:0046872">
    <property type="term" value="F:metal ion binding"/>
    <property type="evidence" value="ECO:0007669"/>
    <property type="project" value="InterPro"/>
</dbReference>
<accession>A0A9P6VMH6</accession>
<comment type="function">
    <text evidence="1">Component of the mitochondrial ribosome (mitoribosome), a dedicated translation machinery responsible for the synthesis of mitochondrial genome-encoded proteins, including at least some of the essential transmembrane subunits of the mitochondrial respiratory chain. The mitoribosomes are attached to the mitochondrial inner membrane and translation products are cotranslationally integrated into the membrane.</text>
</comment>
<name>A0A9P6VMH6_9HELO</name>
<dbReference type="EMBL" id="VNKQ01000005">
    <property type="protein sequence ID" value="KAG0651081.1"/>
    <property type="molecule type" value="Genomic_DNA"/>
</dbReference>
<dbReference type="PANTHER" id="PTHR43595:SF2">
    <property type="entry name" value="SMALL RIBOSOMAL SUBUNIT PROTEIN MS42"/>
    <property type="match status" value="1"/>
</dbReference>
<evidence type="ECO:0000313" key="3">
    <source>
        <dbReference type="EMBL" id="KAG0651081.1"/>
    </source>
</evidence>
<keyword evidence="4" id="KW-1185">Reference proteome</keyword>
<dbReference type="SUPFAM" id="SSF54719">
    <property type="entry name" value="Fe,Mn superoxide dismutase (SOD), C-terminal domain"/>
    <property type="match status" value="1"/>
</dbReference>
<dbReference type="Gene3D" id="3.55.40.20">
    <property type="entry name" value="Iron/manganese superoxide dismutase, C-terminal domain"/>
    <property type="match status" value="1"/>
</dbReference>
<gene>
    <name evidence="3" type="ORF">D0Z07_2640</name>
</gene>
<dbReference type="AlphaFoldDB" id="A0A9P6VMH6"/>
<feature type="domain" description="Manganese/iron superoxide dismutase C-terminal" evidence="2">
    <location>
        <begin position="116"/>
        <end position="170"/>
    </location>
</feature>
<dbReference type="GO" id="GO:0004784">
    <property type="term" value="F:superoxide dismutase activity"/>
    <property type="evidence" value="ECO:0007669"/>
    <property type="project" value="InterPro"/>
</dbReference>
<dbReference type="InterPro" id="IPR019832">
    <property type="entry name" value="Mn/Fe_SOD_C"/>
</dbReference>
<dbReference type="OrthoDB" id="275227at2759"/>
<dbReference type="SUPFAM" id="SSF46609">
    <property type="entry name" value="Fe,Mn superoxide dismutase (SOD), N-terminal domain"/>
    <property type="match status" value="1"/>
</dbReference>
<evidence type="ECO:0000256" key="1">
    <source>
        <dbReference type="ARBA" id="ARBA00037226"/>
    </source>
</evidence>
<evidence type="ECO:0000313" key="4">
    <source>
        <dbReference type="Proteomes" id="UP000785200"/>
    </source>
</evidence>
<protein>
    <submittedName>
        <fullName evidence="3">Small ribosomal subunit</fullName>
    </submittedName>
</protein>
<reference evidence="3" key="1">
    <citation type="submission" date="2019-07" db="EMBL/GenBank/DDBJ databases">
        <title>Hyphodiscus hymeniophilus genome sequencing and assembly.</title>
        <authorList>
            <person name="Kramer G."/>
            <person name="Nodwell J."/>
        </authorList>
    </citation>
    <scope>NUCLEOTIDE SEQUENCE</scope>
    <source>
        <strain evidence="3">ATCC 34498</strain>
    </source>
</reference>
<dbReference type="Proteomes" id="UP000785200">
    <property type="component" value="Unassembled WGS sequence"/>
</dbReference>
<organism evidence="3 4">
    <name type="scientific">Hyphodiscus hymeniophilus</name>
    <dbReference type="NCBI Taxonomy" id="353542"/>
    <lineage>
        <taxon>Eukaryota</taxon>
        <taxon>Fungi</taxon>
        <taxon>Dikarya</taxon>
        <taxon>Ascomycota</taxon>
        <taxon>Pezizomycotina</taxon>
        <taxon>Leotiomycetes</taxon>
        <taxon>Helotiales</taxon>
        <taxon>Hyphodiscaceae</taxon>
        <taxon>Hyphodiscus</taxon>
    </lineage>
</organism>
<dbReference type="InterPro" id="IPR036324">
    <property type="entry name" value="Mn/Fe_SOD_N_sf"/>
</dbReference>
<dbReference type="Pfam" id="PF02777">
    <property type="entry name" value="Sod_Fe_C"/>
    <property type="match status" value="2"/>
</dbReference>
<evidence type="ECO:0000259" key="2">
    <source>
        <dbReference type="Pfam" id="PF02777"/>
    </source>
</evidence>
<dbReference type="InterPro" id="IPR036314">
    <property type="entry name" value="SOD_C_sf"/>
</dbReference>
<comment type="caution">
    <text evidence="3">The sequence shown here is derived from an EMBL/GenBank/DDBJ whole genome shotgun (WGS) entry which is preliminary data.</text>
</comment>
<proteinExistence type="predicted"/>
<feature type="domain" description="Manganese/iron superoxide dismutase C-terminal" evidence="2">
    <location>
        <begin position="227"/>
        <end position="273"/>
    </location>
</feature>
<dbReference type="GO" id="GO:0005737">
    <property type="term" value="C:cytoplasm"/>
    <property type="evidence" value="ECO:0007669"/>
    <property type="project" value="TreeGrafter"/>
</dbReference>
<sequence length="284" mass="31708">MLRPTLPRIGRSLRSHRRSLHSIPPLIHEYRTTGVPEFLSAEGFNIAWTQYQSLMVDRLNALTAGGDYENKSPKDILLKYARDPNTAATFNYASMAHNNHFFFSCLSPQPTMIPPQLKQGLEASFSSMETLQREFIVTASAMFGPGFVWLMKSKDEKFSLLTTYLAGSPYPGAHYRKQTVDFNTESNATGTQGVSGAIRDRWASQPVNTAGAFGQHSQKQISPGGIDISPVLCLNTWEHVYLRDYGVGAAGQGGKKVFASNWWHRIDWNVVHENAYGRKPAMYG</sequence>
<dbReference type="PANTHER" id="PTHR43595">
    <property type="entry name" value="37S RIBOSOMAL PROTEIN S26, MITOCHONDRIAL"/>
    <property type="match status" value="1"/>
</dbReference>